<comment type="caution">
    <text evidence="1">The sequence shown here is derived from an EMBL/GenBank/DDBJ whole genome shotgun (WGS) entry which is preliminary data.</text>
</comment>
<name>A0AAD6M070_9ROSI</name>
<dbReference type="AlphaFoldDB" id="A0AAD6M070"/>
<gene>
    <name evidence="1" type="ORF">NC653_028591</name>
</gene>
<sequence length="102" mass="11531">MQDKAQAHERQFKCDLYSPSFCASPNHLLIRLEILIFIKTAPNSLIMAFASMVFPVPGSPYNNTPFRGPRSFSCEKSSGFRRGRITSSYKACLIDSNRPIEK</sequence>
<protein>
    <submittedName>
        <fullName evidence="1">Uncharacterized protein</fullName>
    </submittedName>
</protein>
<organism evidence="1 2">
    <name type="scientific">Populus alba x Populus x berolinensis</name>
    <dbReference type="NCBI Taxonomy" id="444605"/>
    <lineage>
        <taxon>Eukaryota</taxon>
        <taxon>Viridiplantae</taxon>
        <taxon>Streptophyta</taxon>
        <taxon>Embryophyta</taxon>
        <taxon>Tracheophyta</taxon>
        <taxon>Spermatophyta</taxon>
        <taxon>Magnoliopsida</taxon>
        <taxon>eudicotyledons</taxon>
        <taxon>Gunneridae</taxon>
        <taxon>Pentapetalae</taxon>
        <taxon>rosids</taxon>
        <taxon>fabids</taxon>
        <taxon>Malpighiales</taxon>
        <taxon>Salicaceae</taxon>
        <taxon>Saliceae</taxon>
        <taxon>Populus</taxon>
    </lineage>
</organism>
<reference evidence="1" key="1">
    <citation type="journal article" date="2023" name="Mol. Ecol. Resour.">
        <title>Chromosome-level genome assembly of a triploid poplar Populus alba 'Berolinensis'.</title>
        <authorList>
            <person name="Chen S."/>
            <person name="Yu Y."/>
            <person name="Wang X."/>
            <person name="Wang S."/>
            <person name="Zhang T."/>
            <person name="Zhou Y."/>
            <person name="He R."/>
            <person name="Meng N."/>
            <person name="Wang Y."/>
            <person name="Liu W."/>
            <person name="Liu Z."/>
            <person name="Liu J."/>
            <person name="Guo Q."/>
            <person name="Huang H."/>
            <person name="Sederoff R.R."/>
            <person name="Wang G."/>
            <person name="Qu G."/>
            <person name="Chen S."/>
        </authorList>
    </citation>
    <scope>NUCLEOTIDE SEQUENCE</scope>
    <source>
        <strain evidence="1">SC-2020</strain>
    </source>
</reference>
<dbReference type="EMBL" id="JAQIZT010000012">
    <property type="protein sequence ID" value="KAJ6976498.1"/>
    <property type="molecule type" value="Genomic_DNA"/>
</dbReference>
<accession>A0AAD6M070</accession>
<keyword evidence="2" id="KW-1185">Reference proteome</keyword>
<evidence type="ECO:0000313" key="2">
    <source>
        <dbReference type="Proteomes" id="UP001164929"/>
    </source>
</evidence>
<evidence type="ECO:0000313" key="1">
    <source>
        <dbReference type="EMBL" id="KAJ6976498.1"/>
    </source>
</evidence>
<dbReference type="PANTHER" id="PTHR37449:SF1">
    <property type="entry name" value="OS02G0159950 PROTEIN"/>
    <property type="match status" value="1"/>
</dbReference>
<proteinExistence type="predicted"/>
<dbReference type="PANTHER" id="PTHR37449">
    <property type="match status" value="1"/>
</dbReference>
<dbReference type="Proteomes" id="UP001164929">
    <property type="component" value="Chromosome 12"/>
</dbReference>